<name>B8ATX4_ORYSI</name>
<feature type="domain" description="FORGETTER1 first zinc ribbon" evidence="2">
    <location>
        <begin position="12"/>
        <end position="46"/>
    </location>
</feature>
<dbReference type="Pfam" id="PF23547">
    <property type="entry name" value="Zn_ribbon_FGT1_1"/>
    <property type="match status" value="1"/>
</dbReference>
<feature type="compositionally biased region" description="Basic and acidic residues" evidence="1">
    <location>
        <begin position="883"/>
        <end position="905"/>
    </location>
</feature>
<evidence type="ECO:0000256" key="1">
    <source>
        <dbReference type="SAM" id="MobiDB-lite"/>
    </source>
</evidence>
<dbReference type="Pfam" id="PF23548">
    <property type="entry name" value="Zn_ribbon_FGT1_2"/>
    <property type="match status" value="1"/>
</dbReference>
<reference evidence="4 5" key="1">
    <citation type="journal article" date="2005" name="PLoS Biol.">
        <title>The genomes of Oryza sativa: a history of duplications.</title>
        <authorList>
            <person name="Yu J."/>
            <person name="Wang J."/>
            <person name="Lin W."/>
            <person name="Li S."/>
            <person name="Li H."/>
            <person name="Zhou J."/>
            <person name="Ni P."/>
            <person name="Dong W."/>
            <person name="Hu S."/>
            <person name="Zeng C."/>
            <person name="Zhang J."/>
            <person name="Zhang Y."/>
            <person name="Li R."/>
            <person name="Xu Z."/>
            <person name="Li S."/>
            <person name="Li X."/>
            <person name="Zheng H."/>
            <person name="Cong L."/>
            <person name="Lin L."/>
            <person name="Yin J."/>
            <person name="Geng J."/>
            <person name="Li G."/>
            <person name="Shi J."/>
            <person name="Liu J."/>
            <person name="Lv H."/>
            <person name="Li J."/>
            <person name="Wang J."/>
            <person name="Deng Y."/>
            <person name="Ran L."/>
            <person name="Shi X."/>
            <person name="Wang X."/>
            <person name="Wu Q."/>
            <person name="Li C."/>
            <person name="Ren X."/>
            <person name="Wang J."/>
            <person name="Wang X."/>
            <person name="Li D."/>
            <person name="Liu D."/>
            <person name="Zhang X."/>
            <person name="Ji Z."/>
            <person name="Zhao W."/>
            <person name="Sun Y."/>
            <person name="Zhang Z."/>
            <person name="Bao J."/>
            <person name="Han Y."/>
            <person name="Dong L."/>
            <person name="Ji J."/>
            <person name="Chen P."/>
            <person name="Wu S."/>
            <person name="Liu J."/>
            <person name="Xiao Y."/>
            <person name="Bu D."/>
            <person name="Tan J."/>
            <person name="Yang L."/>
            <person name="Ye C."/>
            <person name="Zhang J."/>
            <person name="Xu J."/>
            <person name="Zhou Y."/>
            <person name="Yu Y."/>
            <person name="Zhang B."/>
            <person name="Zhuang S."/>
            <person name="Wei H."/>
            <person name="Liu B."/>
            <person name="Lei M."/>
            <person name="Yu H."/>
            <person name="Li Y."/>
            <person name="Xu H."/>
            <person name="Wei S."/>
            <person name="He X."/>
            <person name="Fang L."/>
            <person name="Zhang Z."/>
            <person name="Zhang Y."/>
            <person name="Huang X."/>
            <person name="Su Z."/>
            <person name="Tong W."/>
            <person name="Li J."/>
            <person name="Tong Z."/>
            <person name="Li S."/>
            <person name="Ye J."/>
            <person name="Wang L."/>
            <person name="Fang L."/>
            <person name="Lei T."/>
            <person name="Chen C."/>
            <person name="Chen H."/>
            <person name="Xu Z."/>
            <person name="Li H."/>
            <person name="Huang H."/>
            <person name="Zhang F."/>
            <person name="Xu H."/>
            <person name="Li N."/>
            <person name="Zhao C."/>
            <person name="Li S."/>
            <person name="Dong L."/>
            <person name="Huang Y."/>
            <person name="Li L."/>
            <person name="Xi Y."/>
            <person name="Qi Q."/>
            <person name="Li W."/>
            <person name="Zhang B."/>
            <person name="Hu W."/>
            <person name="Zhang Y."/>
            <person name="Tian X."/>
            <person name="Jiao Y."/>
            <person name="Liang X."/>
            <person name="Jin J."/>
            <person name="Gao L."/>
            <person name="Zheng W."/>
            <person name="Hao B."/>
            <person name="Liu S."/>
            <person name="Wang W."/>
            <person name="Yuan L."/>
            <person name="Cao M."/>
            <person name="McDermott J."/>
            <person name="Samudrala R."/>
            <person name="Wang J."/>
            <person name="Wong G.K."/>
            <person name="Yang H."/>
        </authorList>
    </citation>
    <scope>NUCLEOTIDE SEQUENCE [LARGE SCALE GENOMIC DNA]</scope>
    <source>
        <strain evidence="5">cv. 93-11</strain>
    </source>
</reference>
<feature type="compositionally biased region" description="Polar residues" evidence="1">
    <location>
        <begin position="254"/>
        <end position="269"/>
    </location>
</feature>
<evidence type="ECO:0000259" key="3">
    <source>
        <dbReference type="Pfam" id="PF23548"/>
    </source>
</evidence>
<dbReference type="AlphaFoldDB" id="B8ATX4"/>
<feature type="region of interest" description="Disordered" evidence="1">
    <location>
        <begin position="249"/>
        <end position="507"/>
    </location>
</feature>
<evidence type="ECO:0000259" key="2">
    <source>
        <dbReference type="Pfam" id="PF23547"/>
    </source>
</evidence>
<dbReference type="Proteomes" id="UP000007015">
    <property type="component" value="Chromosome 4"/>
</dbReference>
<dbReference type="EMBL" id="CM000129">
    <property type="protein sequence ID" value="EEC77971.1"/>
    <property type="molecule type" value="Genomic_DNA"/>
</dbReference>
<feature type="region of interest" description="Disordered" evidence="1">
    <location>
        <begin position="626"/>
        <end position="666"/>
    </location>
</feature>
<dbReference type="PANTHER" id="PTHR33411">
    <property type="entry name" value="OS08G0392500 PROTEIN"/>
    <property type="match status" value="1"/>
</dbReference>
<feature type="compositionally biased region" description="Basic and acidic residues" evidence="1">
    <location>
        <begin position="203"/>
        <end position="225"/>
    </location>
</feature>
<proteinExistence type="predicted"/>
<dbReference type="HOGENOM" id="CLU_322545_0_0_1"/>
<feature type="compositionally biased region" description="Low complexity" evidence="1">
    <location>
        <begin position="401"/>
        <end position="411"/>
    </location>
</feature>
<dbReference type="InterPro" id="IPR004252">
    <property type="entry name" value="Probable_transposase_24"/>
</dbReference>
<feature type="compositionally biased region" description="Polar residues" evidence="1">
    <location>
        <begin position="412"/>
        <end position="438"/>
    </location>
</feature>
<dbReference type="PANTHER" id="PTHR33411:SF10">
    <property type="entry name" value="OS08G0392500 PROTEIN"/>
    <property type="match status" value="1"/>
</dbReference>
<dbReference type="Pfam" id="PF03004">
    <property type="entry name" value="Transposase_24"/>
    <property type="match status" value="1"/>
</dbReference>
<dbReference type="InterPro" id="IPR057025">
    <property type="entry name" value="Znr_FGT1_2"/>
</dbReference>
<dbReference type="Gramene" id="BGIOSGA014373-TA">
    <property type="protein sequence ID" value="BGIOSGA014373-PA"/>
    <property type="gene ID" value="BGIOSGA014373"/>
</dbReference>
<feature type="domain" description="FORGETTER1 second zinc ribbon" evidence="3">
    <location>
        <begin position="86"/>
        <end position="119"/>
    </location>
</feature>
<feature type="compositionally biased region" description="Basic and acidic residues" evidence="1">
    <location>
        <begin position="650"/>
        <end position="660"/>
    </location>
</feature>
<accession>B8ATX4</accession>
<feature type="compositionally biased region" description="Polar residues" evidence="1">
    <location>
        <begin position="458"/>
        <end position="475"/>
    </location>
</feature>
<dbReference type="OMA" id="HRGESCN"/>
<feature type="compositionally biased region" description="Acidic residues" evidence="1">
    <location>
        <begin position="906"/>
        <end position="927"/>
    </location>
</feature>
<keyword evidence="5" id="KW-1185">Reference proteome</keyword>
<evidence type="ECO:0000313" key="4">
    <source>
        <dbReference type="EMBL" id="EEC77971.1"/>
    </source>
</evidence>
<gene>
    <name evidence="4" type="ORF">OsI_17340</name>
</gene>
<organism evidence="4 5">
    <name type="scientific">Oryza sativa subsp. indica</name>
    <name type="common">Rice</name>
    <dbReference type="NCBI Taxonomy" id="39946"/>
    <lineage>
        <taxon>Eukaryota</taxon>
        <taxon>Viridiplantae</taxon>
        <taxon>Streptophyta</taxon>
        <taxon>Embryophyta</taxon>
        <taxon>Tracheophyta</taxon>
        <taxon>Spermatophyta</taxon>
        <taxon>Magnoliopsida</taxon>
        <taxon>Liliopsida</taxon>
        <taxon>Poales</taxon>
        <taxon>Poaceae</taxon>
        <taxon>BOP clade</taxon>
        <taxon>Oryzoideae</taxon>
        <taxon>Oryzeae</taxon>
        <taxon>Oryzinae</taxon>
        <taxon>Oryza</taxon>
        <taxon>Oryza sativa</taxon>
    </lineage>
</organism>
<dbReference type="InterPro" id="IPR057024">
    <property type="entry name" value="Znr_FGT1_1"/>
</dbReference>
<feature type="compositionally biased region" description="Polar residues" evidence="1">
    <location>
        <begin position="374"/>
        <end position="383"/>
    </location>
</feature>
<feature type="compositionally biased region" description="Basic residues" evidence="1">
    <location>
        <begin position="481"/>
        <end position="499"/>
    </location>
</feature>
<protein>
    <submittedName>
        <fullName evidence="4">Uncharacterized protein</fullName>
    </submittedName>
</protein>
<feature type="compositionally biased region" description="Basic and acidic residues" evidence="1">
    <location>
        <begin position="448"/>
        <end position="457"/>
    </location>
</feature>
<sequence>MAEAAGGQPEFVEVRCAGCGETLEVEPGLTEFACPDCGTHQALPPELMPPPPPRPRRALPIPGRGPPPAAVLHAPVPVPVQVPAPARMPCGGCCALLSVPAGLVRFACPVCAAELVVDGGRLRLYFASPAAPTVSVVAPPPAGVTLTASSLRHRPEQSQIERHHPIRSEQIPAQCSIRSVPREETFSSFRNDSPAAVQHTLARKEPVNHSIHRGESCNETLDKTTARSSSRKARLQAGVESIYIEKLQPERPIQESTPQAQACPPSNSVRGDHAQGQQPLVDISSREQRAKNVSSTMEREKAEPLNQASELKKAQAGKTIGCPKRKRSSKNAGENKRKNKGFPSSPNEGLYLRRSKRLTKQPEQPINDDPVQQPAASPNQYNSDPPDIDRLIANLCPSPSPQCQMPQACSSESGNADASVLPASSNREMPQAEQSPHRYNQLCPPEVRGTHQLDKSGEQVQPQSPEQVTHAQQDAYSYHPVLRKYSRKSSGRGRGRRPRGLIEPRREYDRPVLTPNNIDNWDVNPLCPKVSSTITALLKQKYPGSTYLPVGEHGDVPANEELVYRWKHYPAETRAAILNEFLQRYKWAPGREAECLKIFQRRAVKQFTGLLCEEKRRVRAELAAVQKAKKASGSRSSNSHAESEEEDATEEPKDNQTEKVNEDEDPLLWKPFPPAWMHPNWWERLCEYWAKEEVLQMSLKYRKNRFVGGRAHHTSGSRSFAMQRQLMVIENGGKPVSELEIFNKTHKFNGGTGEFVSEKAKRIVEGFKKRMEEAGDKPADPDAAWIQQVGGRNRGRYYGLTGTIDKAKIAEIAKSIPGKRGQQKFSQEEVQQMINHALQGLNQSWEEKFKSLEQSVRGAPLLGVDHEHAPGSSAAGGDVQQDQSKHQDESDKQHVERRQSARHHDDDDDDDDEDYEVEEEEVVSTSD</sequence>
<feature type="region of interest" description="Disordered" evidence="1">
    <location>
        <begin position="203"/>
        <end position="235"/>
    </location>
</feature>
<evidence type="ECO:0000313" key="5">
    <source>
        <dbReference type="Proteomes" id="UP000007015"/>
    </source>
</evidence>
<feature type="region of interest" description="Disordered" evidence="1">
    <location>
        <begin position="863"/>
        <end position="927"/>
    </location>
</feature>